<dbReference type="EMBL" id="MN739680">
    <property type="protein sequence ID" value="QHT20682.1"/>
    <property type="molecule type" value="Genomic_DNA"/>
</dbReference>
<name>A0A6C0DW54_9ZZZZ</name>
<reference evidence="1" key="1">
    <citation type="journal article" date="2020" name="Nature">
        <title>Giant virus diversity and host interactions through global metagenomics.</title>
        <authorList>
            <person name="Schulz F."/>
            <person name="Roux S."/>
            <person name="Paez-Espino D."/>
            <person name="Jungbluth S."/>
            <person name="Walsh D.A."/>
            <person name="Denef V.J."/>
            <person name="McMahon K.D."/>
            <person name="Konstantinidis K.T."/>
            <person name="Eloe-Fadrosh E.A."/>
            <person name="Kyrpides N.C."/>
            <person name="Woyke T."/>
        </authorList>
    </citation>
    <scope>NUCLEOTIDE SEQUENCE</scope>
    <source>
        <strain evidence="1">GVMAG-M-3300023174-68</strain>
    </source>
</reference>
<protein>
    <recommendedName>
        <fullName evidence="2">Transcription factor TFIIB cyclin-like domain-containing protein</fullName>
    </recommendedName>
</protein>
<dbReference type="AlphaFoldDB" id="A0A6C0DW54"/>
<dbReference type="Gene3D" id="1.10.472.170">
    <property type="match status" value="1"/>
</dbReference>
<organism evidence="1">
    <name type="scientific">viral metagenome</name>
    <dbReference type="NCBI Taxonomy" id="1070528"/>
    <lineage>
        <taxon>unclassified sequences</taxon>
        <taxon>metagenomes</taxon>
        <taxon>organismal metagenomes</taxon>
    </lineage>
</organism>
<sequence length="315" mass="36822">MEVENYTIEQIWTDLDRTRKELCDKQSSDTTERNEEVCYNCSSSNIKGYDGERTCYNCGLVLSDECNFYSNAYDSECVITYDKKKVYSKYGKIKQMEEWYKWTNDEKVVYKLTIYTEQFCKKLGLSEKIIPMIIDTVIVIMSTIKENYGTKRARVKDGIIIMCIHLVSKNTEFHLTYNEMAKKTGVDMKYITRADSLILELINAKKLNFQKDFKIHDVKTPYSYILEIITKNKLHISETLLKKIKTLIEICEDNDLLIDHSPQSIGACCFYYILKASNDINIKLFSNISNLSIVTIMKAYNKLKVYSDEFEKYGI</sequence>
<dbReference type="InterPro" id="IPR036915">
    <property type="entry name" value="Cyclin-like_sf"/>
</dbReference>
<proteinExistence type="predicted"/>
<dbReference type="Gene3D" id="1.10.472.10">
    <property type="entry name" value="Cyclin-like"/>
    <property type="match status" value="1"/>
</dbReference>
<dbReference type="CDD" id="cd00043">
    <property type="entry name" value="CYCLIN_SF"/>
    <property type="match status" value="2"/>
</dbReference>
<dbReference type="SUPFAM" id="SSF47954">
    <property type="entry name" value="Cyclin-like"/>
    <property type="match status" value="2"/>
</dbReference>
<evidence type="ECO:0000313" key="1">
    <source>
        <dbReference type="EMBL" id="QHT20682.1"/>
    </source>
</evidence>
<accession>A0A6C0DW54</accession>
<evidence type="ECO:0008006" key="2">
    <source>
        <dbReference type="Google" id="ProtNLM"/>
    </source>
</evidence>